<dbReference type="PANTHER" id="PTHR46832">
    <property type="entry name" value="5'-METHYLTHIOADENOSINE/S-ADENOSYLHOMOCYSTEINE NUCLEOSIDASE"/>
    <property type="match status" value="1"/>
</dbReference>
<dbReference type="AlphaFoldDB" id="A0A2S5A9F6"/>
<dbReference type="CDD" id="cd17766">
    <property type="entry name" value="futalosine_nucleosidase_MqnB"/>
    <property type="match status" value="1"/>
</dbReference>
<dbReference type="Proteomes" id="UP000236893">
    <property type="component" value="Unassembled WGS sequence"/>
</dbReference>
<comment type="function">
    <text evidence="1">Catalyzes the hydrolysis of futalosine (FL) to dehypoxanthine futalosine (DHFL) and hypoxanthine, a step in the biosynthesis of menaquinone (MK, vitamin K2).</text>
</comment>
<dbReference type="OrthoDB" id="9788270at2"/>
<dbReference type="UniPathway" id="UPA00079"/>
<dbReference type="SUPFAM" id="SSF53167">
    <property type="entry name" value="Purine and uridine phosphorylases"/>
    <property type="match status" value="1"/>
</dbReference>
<evidence type="ECO:0000259" key="3">
    <source>
        <dbReference type="Pfam" id="PF01048"/>
    </source>
</evidence>
<keyword evidence="5" id="KW-1185">Reference proteome</keyword>
<keyword evidence="1" id="KW-0474">Menaquinone biosynthesis</keyword>
<dbReference type="NCBIfam" id="TIGR03664">
    <property type="entry name" value="fut_nucase"/>
    <property type="match status" value="1"/>
</dbReference>
<dbReference type="HAMAP" id="MF_00991">
    <property type="entry name" value="MqnB"/>
    <property type="match status" value="1"/>
</dbReference>
<evidence type="ECO:0000256" key="2">
    <source>
        <dbReference type="NCBIfam" id="TIGR03664"/>
    </source>
</evidence>
<organism evidence="4 5">
    <name type="scientific">Solitalea longa</name>
    <dbReference type="NCBI Taxonomy" id="2079460"/>
    <lineage>
        <taxon>Bacteria</taxon>
        <taxon>Pseudomonadati</taxon>
        <taxon>Bacteroidota</taxon>
        <taxon>Sphingobacteriia</taxon>
        <taxon>Sphingobacteriales</taxon>
        <taxon>Sphingobacteriaceae</taxon>
        <taxon>Solitalea</taxon>
    </lineage>
</organism>
<dbReference type="PANTHER" id="PTHR46832:SF2">
    <property type="entry name" value="FUTALOSINE HYDROLASE"/>
    <property type="match status" value="1"/>
</dbReference>
<dbReference type="GO" id="GO:0008782">
    <property type="term" value="F:adenosylhomocysteine nucleosidase activity"/>
    <property type="evidence" value="ECO:0007669"/>
    <property type="project" value="TreeGrafter"/>
</dbReference>
<dbReference type="GO" id="GO:0009234">
    <property type="term" value="P:menaquinone biosynthetic process"/>
    <property type="evidence" value="ECO:0007669"/>
    <property type="project" value="UniProtKB-UniRule"/>
</dbReference>
<dbReference type="Gene3D" id="3.40.50.1580">
    <property type="entry name" value="Nucleoside phosphorylase domain"/>
    <property type="match status" value="1"/>
</dbReference>
<comment type="pathway">
    <text evidence="1">Quinol/quinone metabolism; menaquinone biosynthesis.</text>
</comment>
<name>A0A2S5A9F6_9SPHI</name>
<dbReference type="EMBL" id="PQVF01000001">
    <property type="protein sequence ID" value="POY39220.1"/>
    <property type="molecule type" value="Genomic_DNA"/>
</dbReference>
<accession>A0A2S5A9F6</accession>
<comment type="similarity">
    <text evidence="1">Belongs to the PNP/UDP phosphorylase family. Futalosine hydrolase subfamily.</text>
</comment>
<evidence type="ECO:0000313" key="5">
    <source>
        <dbReference type="Proteomes" id="UP000236893"/>
    </source>
</evidence>
<dbReference type="GO" id="GO:0019284">
    <property type="term" value="P:L-methionine salvage from S-adenosylmethionine"/>
    <property type="evidence" value="ECO:0007669"/>
    <property type="project" value="TreeGrafter"/>
</dbReference>
<dbReference type="InterPro" id="IPR019963">
    <property type="entry name" value="FL_hydrolase_MqnB"/>
</dbReference>
<evidence type="ECO:0000313" key="4">
    <source>
        <dbReference type="EMBL" id="POY39220.1"/>
    </source>
</evidence>
<feature type="domain" description="Nucleoside phosphorylase" evidence="3">
    <location>
        <begin position="27"/>
        <end position="201"/>
    </location>
</feature>
<comment type="catalytic activity">
    <reaction evidence="1">
        <text>futalosine + H2O = dehypoxanthine futalosine + hypoxanthine</text>
        <dbReference type="Rhea" id="RHEA:25904"/>
        <dbReference type="ChEBI" id="CHEBI:15377"/>
        <dbReference type="ChEBI" id="CHEBI:17368"/>
        <dbReference type="ChEBI" id="CHEBI:58863"/>
        <dbReference type="ChEBI" id="CHEBI:58864"/>
        <dbReference type="EC" id="3.2.2.26"/>
    </reaction>
</comment>
<dbReference type="GO" id="GO:0008930">
    <property type="term" value="F:methylthioadenosine nucleosidase activity"/>
    <property type="evidence" value="ECO:0007669"/>
    <property type="project" value="TreeGrafter"/>
</dbReference>
<dbReference type="GO" id="GO:0005829">
    <property type="term" value="C:cytosol"/>
    <property type="evidence" value="ECO:0007669"/>
    <property type="project" value="TreeGrafter"/>
</dbReference>
<sequence>MKILIVAATQAEINPFVSSNPQCDVLITGVGMVATAYQLTKRLLSTKYDLVINAGIAGSFDRSIALGSVLQVVDDQFSELGAEDGDQFIDLFSMGFVDGNEQPFKNKKLINTFIIDEFATVSGITVNKVHGNNESIEKVALSFPVQTESMEGAAFMYVCLSEGVKCLQIRSISNYVERRNRDAWNIPLAVANLNQALERIFNLYR</sequence>
<dbReference type="Pfam" id="PF01048">
    <property type="entry name" value="PNP_UDP_1"/>
    <property type="match status" value="1"/>
</dbReference>
<dbReference type="EC" id="3.2.2.26" evidence="1 2"/>
<reference evidence="4 5" key="1">
    <citation type="submission" date="2018-01" db="EMBL/GenBank/DDBJ databases">
        <authorList>
            <person name="Gaut B.S."/>
            <person name="Morton B.R."/>
            <person name="Clegg M.T."/>
            <person name="Duvall M.R."/>
        </authorList>
    </citation>
    <scope>NUCLEOTIDE SEQUENCE [LARGE SCALE GENOMIC DNA]</scope>
    <source>
        <strain evidence="4 5">HR-AV</strain>
    </source>
</reference>
<dbReference type="InterPro" id="IPR035994">
    <property type="entry name" value="Nucleoside_phosphorylase_sf"/>
</dbReference>
<protein>
    <recommendedName>
        <fullName evidence="1 2">Futalosine hydrolase</fullName>
        <shortName evidence="1">FL hydrolase</shortName>
        <ecNumber evidence="1 2">3.2.2.26</ecNumber>
    </recommendedName>
    <alternativeName>
        <fullName evidence="1">Futalosine nucleosidase</fullName>
    </alternativeName>
    <alternativeName>
        <fullName evidence="1">Menaquinone biosynthetic enzyme MqnB</fullName>
    </alternativeName>
</protein>
<evidence type="ECO:0000256" key="1">
    <source>
        <dbReference type="HAMAP-Rule" id="MF_00991"/>
    </source>
</evidence>
<dbReference type="RefSeq" id="WP_103787322.1">
    <property type="nucleotide sequence ID" value="NZ_PQVF01000001.1"/>
</dbReference>
<gene>
    <name evidence="1 4" type="primary">mqnB</name>
    <name evidence="4" type="ORF">C3K47_01625</name>
</gene>
<keyword evidence="1 4" id="KW-0378">Hydrolase</keyword>
<dbReference type="InterPro" id="IPR000845">
    <property type="entry name" value="Nucleoside_phosphorylase_d"/>
</dbReference>
<dbReference type="GO" id="GO:0009116">
    <property type="term" value="P:nucleoside metabolic process"/>
    <property type="evidence" value="ECO:0007669"/>
    <property type="project" value="InterPro"/>
</dbReference>
<proteinExistence type="inferred from homology"/>
<comment type="caution">
    <text evidence="4">The sequence shown here is derived from an EMBL/GenBank/DDBJ whole genome shotgun (WGS) entry which is preliminary data.</text>
</comment>